<dbReference type="EMBL" id="CP039353">
    <property type="protein sequence ID" value="QCE06385.1"/>
    <property type="molecule type" value="Genomic_DNA"/>
</dbReference>
<feature type="compositionally biased region" description="Polar residues" evidence="1">
    <location>
        <begin position="78"/>
        <end position="104"/>
    </location>
</feature>
<organism evidence="2 3">
    <name type="scientific">Vigna unguiculata</name>
    <name type="common">Cowpea</name>
    <dbReference type="NCBI Taxonomy" id="3917"/>
    <lineage>
        <taxon>Eukaryota</taxon>
        <taxon>Viridiplantae</taxon>
        <taxon>Streptophyta</taxon>
        <taxon>Embryophyta</taxon>
        <taxon>Tracheophyta</taxon>
        <taxon>Spermatophyta</taxon>
        <taxon>Magnoliopsida</taxon>
        <taxon>eudicotyledons</taxon>
        <taxon>Gunneridae</taxon>
        <taxon>Pentapetalae</taxon>
        <taxon>rosids</taxon>
        <taxon>fabids</taxon>
        <taxon>Fabales</taxon>
        <taxon>Fabaceae</taxon>
        <taxon>Papilionoideae</taxon>
        <taxon>50 kb inversion clade</taxon>
        <taxon>NPAAA clade</taxon>
        <taxon>indigoferoid/millettioid clade</taxon>
        <taxon>Phaseoleae</taxon>
        <taxon>Vigna</taxon>
    </lineage>
</organism>
<evidence type="ECO:0000313" key="2">
    <source>
        <dbReference type="EMBL" id="QCE06385.1"/>
    </source>
</evidence>
<dbReference type="AlphaFoldDB" id="A0A4D6N2S6"/>
<name>A0A4D6N2S6_VIGUN</name>
<reference evidence="2 3" key="1">
    <citation type="submission" date="2019-04" db="EMBL/GenBank/DDBJ databases">
        <title>An improved genome assembly and genetic linkage map for asparagus bean, Vigna unguiculata ssp. sesquipedialis.</title>
        <authorList>
            <person name="Xia Q."/>
            <person name="Zhang R."/>
            <person name="Dong Y."/>
        </authorList>
    </citation>
    <scope>NUCLEOTIDE SEQUENCE [LARGE SCALE GENOMIC DNA]</scope>
    <source>
        <tissue evidence="2">Leaf</tissue>
    </source>
</reference>
<protein>
    <submittedName>
        <fullName evidence="2">Uncharacterized protein</fullName>
    </submittedName>
</protein>
<sequence length="104" mass="11739">MRIVYHTIFTKGLNRHFWFCSSNSQTHTTTHAPPVHLAPLDHYAQESGDDDGVSHGGRRRQYTVTHFASNLRREQRSTRTTISPTSHLISDGGTTTNASNDHHD</sequence>
<evidence type="ECO:0000256" key="1">
    <source>
        <dbReference type="SAM" id="MobiDB-lite"/>
    </source>
</evidence>
<feature type="region of interest" description="Disordered" evidence="1">
    <location>
        <begin position="65"/>
        <end position="104"/>
    </location>
</feature>
<dbReference type="Proteomes" id="UP000501690">
    <property type="component" value="Linkage Group LG9"/>
</dbReference>
<proteinExistence type="predicted"/>
<evidence type="ECO:0000313" key="3">
    <source>
        <dbReference type="Proteomes" id="UP000501690"/>
    </source>
</evidence>
<gene>
    <name evidence="2" type="ORF">DEO72_LG9g1397</name>
</gene>
<keyword evidence="3" id="KW-1185">Reference proteome</keyword>
<accession>A0A4D6N2S6</accession>